<dbReference type="Pfam" id="PF14111">
    <property type="entry name" value="DUF4283"/>
    <property type="match status" value="1"/>
</dbReference>
<proteinExistence type="predicted"/>
<protein>
    <recommendedName>
        <fullName evidence="1">DUF4283 domain-containing protein</fullName>
    </recommendedName>
</protein>
<accession>A0AAV6KAR7</accession>
<dbReference type="PANTHER" id="PTHR34427:SF5">
    <property type="entry name" value="DUF4283 DOMAIN-CONTAINING PROTEIN"/>
    <property type="match status" value="1"/>
</dbReference>
<evidence type="ECO:0000259" key="1">
    <source>
        <dbReference type="Pfam" id="PF14111"/>
    </source>
</evidence>
<dbReference type="PANTHER" id="PTHR34427">
    <property type="entry name" value="DUF4283 DOMAIN PROTEIN"/>
    <property type="match status" value="1"/>
</dbReference>
<dbReference type="AlphaFoldDB" id="A0AAV6KAR7"/>
<dbReference type="InterPro" id="IPR025558">
    <property type="entry name" value="DUF4283"/>
</dbReference>
<feature type="domain" description="DUF4283" evidence="1">
    <location>
        <begin position="98"/>
        <end position="176"/>
    </location>
</feature>
<evidence type="ECO:0000313" key="2">
    <source>
        <dbReference type="EMBL" id="KAG5549568.1"/>
    </source>
</evidence>
<organism evidence="2 3">
    <name type="scientific">Rhododendron griersonianum</name>
    <dbReference type="NCBI Taxonomy" id="479676"/>
    <lineage>
        <taxon>Eukaryota</taxon>
        <taxon>Viridiplantae</taxon>
        <taxon>Streptophyta</taxon>
        <taxon>Embryophyta</taxon>
        <taxon>Tracheophyta</taxon>
        <taxon>Spermatophyta</taxon>
        <taxon>Magnoliopsida</taxon>
        <taxon>eudicotyledons</taxon>
        <taxon>Gunneridae</taxon>
        <taxon>Pentapetalae</taxon>
        <taxon>asterids</taxon>
        <taxon>Ericales</taxon>
        <taxon>Ericaceae</taxon>
        <taxon>Ericoideae</taxon>
        <taxon>Rhodoreae</taxon>
        <taxon>Rhododendron</taxon>
    </lineage>
</organism>
<reference evidence="2" key="1">
    <citation type="submission" date="2020-08" db="EMBL/GenBank/DDBJ databases">
        <title>Plant Genome Project.</title>
        <authorList>
            <person name="Zhang R.-G."/>
        </authorList>
    </citation>
    <scope>NUCLEOTIDE SEQUENCE</scope>
    <source>
        <strain evidence="2">WSP0</strain>
        <tissue evidence="2">Leaf</tissue>
    </source>
</reference>
<gene>
    <name evidence="2" type="ORF">RHGRI_014778</name>
</gene>
<sequence length="678" mass="74032">MKGGFVLRLEVRDSGRFWYVLIPELCGTGGWVDISRKFWALCGWKSSEGSVDSRSFKEVAEIGGWPANTVAVKGKGRRCRGCDVEVIAESTQSFMTYLGRCLVGKMENEALGLPTAMEVQRWAQKMWKVTVGVQISDLGGASFLVSLPSMEEAQRVVKGCWSIGGRKLELQWWSPVGNCVKKGEVASEVWVRSLGLPLHLWDMEVFRAIGDSFGAFLHVDEDTRQRAHFRWAWFAVRAVPALIPATVKIALGGWIYEVPLWVEKGPRVIFQSDVVVERGDGGGFAGVPDGPVVEGGRKKMTRVGSARGASGERGVGFFGSRINGRSSNFELGSDSGFGPGRVLGWREMQPRPQNGCGPRRVVGRREMQLGSSDGPVGKSNSTLSHFKREQVDKWAFLCKRPFKSKLVAIKNKKWVRRRDPGAGPSFRGEDGVVTIDGGCRETTCSSKRQPECVSYQQSFPALVDSSEVCMISERFSPSLPPSFSFAEERRGGVNSKDLGGLDVSAAAVCFGDPTDGRNELVNEGVWSEGGEGKGRVIRDSMVEVGEGGVTSGGLEIVPFSGGVSGEGLDWGGCTEEEVFYQLGWVHDLVDDRLAVSNDVFSPVAVREVEGSWDDGKKLLLFSPIFAYRVVEMQEVLDQQLAEEAAEAEGGGAMATVVNPRRTSKYLLKLISHLSFLLD</sequence>
<name>A0AAV6KAR7_9ERIC</name>
<evidence type="ECO:0000313" key="3">
    <source>
        <dbReference type="Proteomes" id="UP000823749"/>
    </source>
</evidence>
<dbReference type="Proteomes" id="UP000823749">
    <property type="component" value="Chromosome 5"/>
</dbReference>
<keyword evidence="3" id="KW-1185">Reference proteome</keyword>
<comment type="caution">
    <text evidence="2">The sequence shown here is derived from an EMBL/GenBank/DDBJ whole genome shotgun (WGS) entry which is preliminary data.</text>
</comment>
<dbReference type="EMBL" id="JACTNZ010000005">
    <property type="protein sequence ID" value="KAG5549568.1"/>
    <property type="molecule type" value="Genomic_DNA"/>
</dbReference>